<feature type="coiled-coil region" evidence="15">
    <location>
        <begin position="593"/>
        <end position="627"/>
    </location>
</feature>
<reference evidence="18 19" key="1">
    <citation type="submission" date="2016-03" db="EMBL/GenBank/DDBJ databases">
        <title>Choanephora cucurbitarum.</title>
        <authorList>
            <person name="Min B."/>
            <person name="Park H."/>
            <person name="Park J.-H."/>
            <person name="Shin H.-D."/>
            <person name="Choi I.-G."/>
        </authorList>
    </citation>
    <scope>NUCLEOTIDE SEQUENCE [LARGE SCALE GENOMIC DNA]</scope>
    <source>
        <strain evidence="18 19">KUS-F28377</strain>
    </source>
</reference>
<dbReference type="InterPro" id="IPR013083">
    <property type="entry name" value="Znf_RING/FYVE/PHD"/>
</dbReference>
<feature type="compositionally biased region" description="Acidic residues" evidence="16">
    <location>
        <begin position="37"/>
        <end position="52"/>
    </location>
</feature>
<dbReference type="GO" id="GO:0006325">
    <property type="term" value="P:chromatin organization"/>
    <property type="evidence" value="ECO:0007669"/>
    <property type="project" value="UniProtKB-KW"/>
</dbReference>
<comment type="caution">
    <text evidence="18">The sequence shown here is derived from an EMBL/GenBank/DDBJ whole genome shotgun (WGS) entry which is preliminary data.</text>
</comment>
<evidence type="ECO:0000313" key="18">
    <source>
        <dbReference type="EMBL" id="OBZ83372.1"/>
    </source>
</evidence>
<dbReference type="PANTHER" id="PTHR23163">
    <property type="entry name" value="RING FINGER PROTEIN-RELATED"/>
    <property type="match status" value="1"/>
</dbReference>
<keyword evidence="10 14" id="KW-0156">Chromatin regulator</keyword>
<keyword evidence="8 14" id="KW-0833">Ubl conjugation pathway</keyword>
<comment type="catalytic activity">
    <reaction evidence="1 14">
        <text>S-ubiquitinyl-[E2 ubiquitin-conjugating enzyme]-L-cysteine + [acceptor protein]-L-lysine = [E2 ubiquitin-conjugating enzyme]-L-cysteine + N(6)-ubiquitinyl-[acceptor protein]-L-lysine.</text>
        <dbReference type="EC" id="2.3.2.27"/>
    </reaction>
</comment>
<dbReference type="SUPFAM" id="SSF57850">
    <property type="entry name" value="RING/U-box"/>
    <property type="match status" value="1"/>
</dbReference>
<evidence type="ECO:0000256" key="4">
    <source>
        <dbReference type="ARBA" id="ARBA00005555"/>
    </source>
</evidence>
<evidence type="ECO:0000259" key="17">
    <source>
        <dbReference type="PROSITE" id="PS50089"/>
    </source>
</evidence>
<evidence type="ECO:0000256" key="6">
    <source>
        <dbReference type="ARBA" id="ARBA00022723"/>
    </source>
</evidence>
<evidence type="ECO:0000256" key="7">
    <source>
        <dbReference type="ARBA" id="ARBA00022771"/>
    </source>
</evidence>
<dbReference type="GO" id="GO:0033503">
    <property type="term" value="C:HULC complex"/>
    <property type="evidence" value="ECO:0007669"/>
    <property type="project" value="TreeGrafter"/>
</dbReference>
<dbReference type="Proteomes" id="UP000093000">
    <property type="component" value="Unassembled WGS sequence"/>
</dbReference>
<keyword evidence="6 14" id="KW-0479">Metal-binding</keyword>
<feature type="domain" description="RING-type" evidence="17">
    <location>
        <begin position="816"/>
        <end position="850"/>
    </location>
</feature>
<dbReference type="Gene3D" id="3.30.40.10">
    <property type="entry name" value="Zinc/RING finger domain, C3HC4 (zinc finger)"/>
    <property type="match status" value="1"/>
</dbReference>
<dbReference type="STRING" id="101091.A0A1C7N2N5"/>
<dbReference type="GO" id="GO:0061630">
    <property type="term" value="F:ubiquitin protein ligase activity"/>
    <property type="evidence" value="ECO:0007669"/>
    <property type="project" value="UniProtKB-EC"/>
</dbReference>
<comment type="pathway">
    <text evidence="3 14">Protein modification; protein ubiquitination.</text>
</comment>
<feature type="compositionally biased region" description="Basic and acidic residues" evidence="16">
    <location>
        <begin position="303"/>
        <end position="318"/>
    </location>
</feature>
<dbReference type="GO" id="GO:0008270">
    <property type="term" value="F:zinc ion binding"/>
    <property type="evidence" value="ECO:0007669"/>
    <property type="project" value="UniProtKB-KW"/>
</dbReference>
<keyword evidence="11 14" id="KW-0175">Coiled coil</keyword>
<evidence type="ECO:0000256" key="13">
    <source>
        <dbReference type="PROSITE-ProRule" id="PRU00175"/>
    </source>
</evidence>
<evidence type="ECO:0000313" key="19">
    <source>
        <dbReference type="Proteomes" id="UP000093000"/>
    </source>
</evidence>
<dbReference type="FunCoup" id="A0A1C7N2N5">
    <property type="interactions" value="9"/>
</dbReference>
<gene>
    <name evidence="18" type="primary">BRE1_1</name>
    <name evidence="18" type="ORF">A0J61_08580</name>
</gene>
<keyword evidence="19" id="KW-1185">Reference proteome</keyword>
<dbReference type="InterPro" id="IPR001841">
    <property type="entry name" value="Znf_RING"/>
</dbReference>
<comment type="similarity">
    <text evidence="4 14">Belongs to the BRE1 family.</text>
</comment>
<dbReference type="InterPro" id="IPR017907">
    <property type="entry name" value="Znf_RING_CS"/>
</dbReference>
<dbReference type="PANTHER" id="PTHR23163:SF0">
    <property type="entry name" value="E3 UBIQUITIN-PROTEIN LIGASE BRE1"/>
    <property type="match status" value="1"/>
</dbReference>
<dbReference type="PROSITE" id="PS50089">
    <property type="entry name" value="ZF_RING_2"/>
    <property type="match status" value="1"/>
</dbReference>
<keyword evidence="7 13" id="KW-0863">Zinc-finger</keyword>
<feature type="region of interest" description="Disordered" evidence="16">
    <location>
        <begin position="303"/>
        <end position="329"/>
    </location>
</feature>
<dbReference type="GO" id="GO:0005634">
    <property type="term" value="C:nucleus"/>
    <property type="evidence" value="ECO:0007669"/>
    <property type="project" value="UniProtKB-SubCell"/>
</dbReference>
<evidence type="ECO:0000256" key="1">
    <source>
        <dbReference type="ARBA" id="ARBA00000900"/>
    </source>
</evidence>
<dbReference type="PROSITE" id="PS00518">
    <property type="entry name" value="ZF_RING_1"/>
    <property type="match status" value="1"/>
</dbReference>
<comment type="subcellular location">
    <subcellularLocation>
        <location evidence="2 14">Nucleus</location>
    </subcellularLocation>
</comment>
<evidence type="ECO:0000256" key="15">
    <source>
        <dbReference type="SAM" id="Coils"/>
    </source>
</evidence>
<dbReference type="AlphaFoldDB" id="A0A1C7N2N5"/>
<feature type="region of interest" description="Disordered" evidence="16">
    <location>
        <begin position="1"/>
        <end position="52"/>
    </location>
</feature>
<evidence type="ECO:0000256" key="2">
    <source>
        <dbReference type="ARBA" id="ARBA00004123"/>
    </source>
</evidence>
<feature type="coiled-coil region" evidence="15">
    <location>
        <begin position="412"/>
        <end position="461"/>
    </location>
</feature>
<dbReference type="InParanoid" id="A0A1C7N2N5"/>
<organism evidence="18 19">
    <name type="scientific">Choanephora cucurbitarum</name>
    <dbReference type="NCBI Taxonomy" id="101091"/>
    <lineage>
        <taxon>Eukaryota</taxon>
        <taxon>Fungi</taxon>
        <taxon>Fungi incertae sedis</taxon>
        <taxon>Mucoromycota</taxon>
        <taxon>Mucoromycotina</taxon>
        <taxon>Mucoromycetes</taxon>
        <taxon>Mucorales</taxon>
        <taxon>Mucorineae</taxon>
        <taxon>Choanephoraceae</taxon>
        <taxon>Choanephoroideae</taxon>
        <taxon>Choanephora</taxon>
    </lineage>
</organism>
<evidence type="ECO:0000256" key="11">
    <source>
        <dbReference type="ARBA" id="ARBA00023054"/>
    </source>
</evidence>
<evidence type="ECO:0000256" key="10">
    <source>
        <dbReference type="ARBA" id="ARBA00022853"/>
    </source>
</evidence>
<name>A0A1C7N2N5_9FUNG</name>
<dbReference type="UniPathway" id="UPA00143"/>
<dbReference type="InterPro" id="IPR013956">
    <property type="entry name" value="E3_ubiquit_lig_Bre1"/>
</dbReference>
<evidence type="ECO:0000256" key="8">
    <source>
        <dbReference type="ARBA" id="ARBA00022786"/>
    </source>
</evidence>
<dbReference type="OrthoDB" id="10266039at2759"/>
<keyword evidence="12 14" id="KW-0539">Nucleus</keyword>
<keyword evidence="5 14" id="KW-0808">Transferase</keyword>
<evidence type="ECO:0000256" key="12">
    <source>
        <dbReference type="ARBA" id="ARBA00023242"/>
    </source>
</evidence>
<protein>
    <recommendedName>
        <fullName evidence="14">E3 ubiquitin protein ligase</fullName>
        <ecNumber evidence="14">2.3.2.27</ecNumber>
    </recommendedName>
</protein>
<feature type="compositionally biased region" description="Basic and acidic residues" evidence="16">
    <location>
        <begin position="1"/>
        <end position="14"/>
    </location>
</feature>
<sequence>MAKIEESTKRRSSDLEEQSVTPRPPPKKRFLSRASSIEEESDNEDTSDAFDEPLETFRKDAITRQWKEYTVSIGFFIGLARLLERCKKNVEQMETIKTSSEDYLRLWEDSFRQLQAFLLHTIQSGLSTFGHAESAVEANRRQKANLECLGSDQRAFEHLLNQEWTSDIAKQLVETLVKKKSYDMTLTKFNKLVDVWIRRRENIIHGFEPAFGNYMSSFYLLVAYSSLLNFQEQGALRDLRKDQERILHAWSDGQRSLQDTKNRYKSTNIMYLLLSEELRILNQQLGLTESKYQQIRAELRSVKQDSPEHELEDTKMVDPSESPSVDTSLTQGDPIIRIQQALDQRLRDIELMKEDRIGLKQQVARLEMDLVCVPEPRIYKAPICRNLSQSRAYYKDKCNRLSDLCHDIQLRMDDLSGNRRQLMKELDTEQVDHYVELEDQLRKLDDDLTRIRAQRDALQMQFEIGKVSTEAGRASVVELKLIADTRKEHVAYLETELFRLQKKMIAKTGNKDFYHLLLKNNSEELLLEPVQVELNCLEQELDIYKKRVYEENGQALVDSQWPQLTEVLKLRADIKAFETKYGFHPSSSVNVVQKVLQDRIEREQQLIDEARRKLVNLEATERQLLSEIESASLAYGDLEQETINRVKDLAGVEDEVIRLQGERIKYTQTFTALNKSKDANTMVMNALTKQIEKQLTHIKQLTEREKNLGNQLICLERELNANHTVYDVYKQKNDEVKLTLGELKEKTTSSKDKIAELQKSILDKIRQTEEGVHSRLRMEESFELLKRKMETIDKSDRPAESKLKKEREEYRSLLNCSQCRIRLKSHIILKCMHTFCKECLESKKRCPSCEEAFSLHDVKQFYF</sequence>
<keyword evidence="9 14" id="KW-0862">Zinc</keyword>
<dbReference type="GO" id="GO:0016567">
    <property type="term" value="P:protein ubiquitination"/>
    <property type="evidence" value="ECO:0007669"/>
    <property type="project" value="UniProtKB-UniRule"/>
</dbReference>
<dbReference type="Pfam" id="PF08647">
    <property type="entry name" value="BRE1"/>
    <property type="match status" value="1"/>
</dbReference>
<feature type="coiled-coil region" evidence="15">
    <location>
        <begin position="684"/>
        <end position="746"/>
    </location>
</feature>
<evidence type="ECO:0000256" key="14">
    <source>
        <dbReference type="RuleBase" id="RU365038"/>
    </source>
</evidence>
<dbReference type="EMBL" id="LUGH01000674">
    <property type="protein sequence ID" value="OBZ83372.1"/>
    <property type="molecule type" value="Genomic_DNA"/>
</dbReference>
<evidence type="ECO:0000256" key="16">
    <source>
        <dbReference type="SAM" id="MobiDB-lite"/>
    </source>
</evidence>
<evidence type="ECO:0000256" key="5">
    <source>
        <dbReference type="ARBA" id="ARBA00022679"/>
    </source>
</evidence>
<proteinExistence type="inferred from homology"/>
<dbReference type="EC" id="2.3.2.27" evidence="14"/>
<evidence type="ECO:0000256" key="3">
    <source>
        <dbReference type="ARBA" id="ARBA00004906"/>
    </source>
</evidence>
<accession>A0A1C7N2N5</accession>
<evidence type="ECO:0000256" key="9">
    <source>
        <dbReference type="ARBA" id="ARBA00022833"/>
    </source>
</evidence>